<keyword evidence="1" id="KW-0472">Membrane</keyword>
<organism evidence="2 3">
    <name type="scientific">Dactylosporangium cerinum</name>
    <dbReference type="NCBI Taxonomy" id="1434730"/>
    <lineage>
        <taxon>Bacteria</taxon>
        <taxon>Bacillati</taxon>
        <taxon>Actinomycetota</taxon>
        <taxon>Actinomycetes</taxon>
        <taxon>Micromonosporales</taxon>
        <taxon>Micromonosporaceae</taxon>
        <taxon>Dactylosporangium</taxon>
    </lineage>
</organism>
<keyword evidence="1" id="KW-1133">Transmembrane helix</keyword>
<sequence length="159" mass="16274">MLVLTVALAVLAAVCTAVIFGTDVLGAVVMRPAYAEIDDQAMVQIVGRSHRLGGQRLPVPGVVSVVAAALTTLSALIAGWLAAGLAAAVGLVLLLAWLVIFNRISLPINKVLIAASEAGETPADARSLQARWDSVITLRAVLQGTALVGFCLAIALAGR</sequence>
<evidence type="ECO:0000313" key="2">
    <source>
        <dbReference type="EMBL" id="MFC5004967.1"/>
    </source>
</evidence>
<dbReference type="Proteomes" id="UP001595912">
    <property type="component" value="Unassembled WGS sequence"/>
</dbReference>
<proteinExistence type="predicted"/>
<accession>A0ABV9WBX5</accession>
<feature type="transmembrane region" description="Helical" evidence="1">
    <location>
        <begin position="136"/>
        <end position="157"/>
    </location>
</feature>
<name>A0ABV9WBX5_9ACTN</name>
<keyword evidence="1" id="KW-0812">Transmembrane</keyword>
<gene>
    <name evidence="2" type="ORF">ACFPIJ_44955</name>
</gene>
<feature type="transmembrane region" description="Helical" evidence="1">
    <location>
        <begin position="77"/>
        <end position="100"/>
    </location>
</feature>
<evidence type="ECO:0000313" key="3">
    <source>
        <dbReference type="Proteomes" id="UP001595912"/>
    </source>
</evidence>
<dbReference type="RefSeq" id="WP_380125333.1">
    <property type="nucleotide sequence ID" value="NZ_JBHSIU010000066.1"/>
</dbReference>
<keyword evidence="3" id="KW-1185">Reference proteome</keyword>
<dbReference type="EMBL" id="JBHSIU010000066">
    <property type="protein sequence ID" value="MFC5004967.1"/>
    <property type="molecule type" value="Genomic_DNA"/>
</dbReference>
<protein>
    <submittedName>
        <fullName evidence="2">DUF1772 domain-containing protein</fullName>
    </submittedName>
</protein>
<reference evidence="3" key="1">
    <citation type="journal article" date="2019" name="Int. J. Syst. Evol. Microbiol.">
        <title>The Global Catalogue of Microorganisms (GCM) 10K type strain sequencing project: providing services to taxonomists for standard genome sequencing and annotation.</title>
        <authorList>
            <consortium name="The Broad Institute Genomics Platform"/>
            <consortium name="The Broad Institute Genome Sequencing Center for Infectious Disease"/>
            <person name="Wu L."/>
            <person name="Ma J."/>
        </authorList>
    </citation>
    <scope>NUCLEOTIDE SEQUENCE [LARGE SCALE GENOMIC DNA]</scope>
    <source>
        <strain evidence="3">CGMCC 4.7152</strain>
    </source>
</reference>
<comment type="caution">
    <text evidence="2">The sequence shown here is derived from an EMBL/GenBank/DDBJ whole genome shotgun (WGS) entry which is preliminary data.</text>
</comment>
<evidence type="ECO:0000256" key="1">
    <source>
        <dbReference type="SAM" id="Phobius"/>
    </source>
</evidence>